<dbReference type="Proteomes" id="UP000008514">
    <property type="component" value="Chromosome"/>
</dbReference>
<dbReference type="HOGENOM" id="CLU_1641347_0_0_10"/>
<accession>K4IGZ3</accession>
<dbReference type="RefSeq" id="WP_015025353.1">
    <property type="nucleotide sequence ID" value="NC_018721.1"/>
</dbReference>
<evidence type="ECO:0000313" key="1">
    <source>
        <dbReference type="EMBL" id="AFU69802.1"/>
    </source>
</evidence>
<dbReference type="OrthoDB" id="1442530at2"/>
<dbReference type="AlphaFoldDB" id="K4IGZ3"/>
<keyword evidence="2" id="KW-1185">Reference proteome</keyword>
<protein>
    <submittedName>
        <fullName evidence="1">Uncharacterized protein</fullName>
    </submittedName>
</protein>
<dbReference type="eggNOG" id="ENOG50349MX">
    <property type="taxonomic scope" value="Bacteria"/>
</dbReference>
<reference evidence="1" key="1">
    <citation type="submission" date="2006-03" db="EMBL/GenBank/DDBJ databases">
        <authorList>
            <person name="Bowman J."/>
            <person name="Ferriera S."/>
            <person name="Johnson J."/>
            <person name="Kravitz S."/>
            <person name="Halpern A."/>
            <person name="Remington K."/>
            <person name="Beeson K."/>
            <person name="Tran B."/>
            <person name="Rogers Y.-H."/>
            <person name="Friedman R."/>
            <person name="Venter J.C."/>
        </authorList>
    </citation>
    <scope>NUCLEOTIDE SEQUENCE [LARGE SCALE GENOMIC DNA]</scope>
    <source>
        <strain evidence="1">ATCC 700755</strain>
    </source>
</reference>
<proteinExistence type="predicted"/>
<dbReference type="EMBL" id="CP003879">
    <property type="protein sequence ID" value="AFU69802.1"/>
    <property type="molecule type" value="Genomic_DNA"/>
</dbReference>
<organism evidence="1 2">
    <name type="scientific">Psychroflexus torquis (strain ATCC 700755 / CIP 106069 / ACAM 623)</name>
    <dbReference type="NCBI Taxonomy" id="313595"/>
    <lineage>
        <taxon>Bacteria</taxon>
        <taxon>Pseudomonadati</taxon>
        <taxon>Bacteroidota</taxon>
        <taxon>Flavobacteriia</taxon>
        <taxon>Flavobacteriales</taxon>
        <taxon>Flavobacteriaceae</taxon>
        <taxon>Psychroflexus</taxon>
    </lineage>
</organism>
<dbReference type="KEGG" id="ptq:P700755_003137"/>
<gene>
    <name evidence="1" type="ordered locus">P700755_003137</name>
</gene>
<evidence type="ECO:0000313" key="2">
    <source>
        <dbReference type="Proteomes" id="UP000008514"/>
    </source>
</evidence>
<sequence>MGILRSLMNVFSAGEPRNPNGFVKKFIKDSKEERAQLEMIYKRDVILQVDSLRFVPSWFKITDKTQESYKNGYVIFFTKDVEDFRKNFAKKYAQFSEKHDLVKIEETHNDQAVVTIGKFLVSADSHLTLANEMKNFIDKFYSFKEINPSILFNIRYLSGVPG</sequence>
<reference evidence="1" key="2">
    <citation type="submission" date="2012-09" db="EMBL/GenBank/DDBJ databases">
        <title>The complete sequence of Psychroflexus torquis an extreme psychrophile from sea-ice that is stimulated by light.</title>
        <authorList>
            <person name="Feng S."/>
            <person name="Powell S.M."/>
            <person name="Bowman J.P."/>
        </authorList>
    </citation>
    <scope>NUCLEOTIDE SEQUENCE [LARGE SCALE GENOMIC DNA]</scope>
    <source>
        <strain evidence="1">ATCC 700755</strain>
    </source>
</reference>
<name>K4IGZ3_PSYTT</name>
<dbReference type="STRING" id="313595.P700755_003137"/>